<dbReference type="RefSeq" id="WP_207680889.1">
    <property type="nucleotide sequence ID" value="NZ_CP061800.1"/>
</dbReference>
<dbReference type="GO" id="GO:0004824">
    <property type="term" value="F:lysine-tRNA ligase activity"/>
    <property type="evidence" value="ECO:0007669"/>
    <property type="project" value="InterPro"/>
</dbReference>
<dbReference type="GO" id="GO:0003746">
    <property type="term" value="F:translation elongation factor activity"/>
    <property type="evidence" value="ECO:0007669"/>
    <property type="project" value="UniProtKB-KW"/>
</dbReference>
<dbReference type="GO" id="GO:0005829">
    <property type="term" value="C:cytosol"/>
    <property type="evidence" value="ECO:0007669"/>
    <property type="project" value="TreeGrafter"/>
</dbReference>
<dbReference type="SUPFAM" id="SSF55681">
    <property type="entry name" value="Class II aaRS and biotin synthetases"/>
    <property type="match status" value="1"/>
</dbReference>
<dbReference type="NCBIfam" id="TIGR00462">
    <property type="entry name" value="genX"/>
    <property type="match status" value="1"/>
</dbReference>
<reference evidence="5" key="1">
    <citation type="journal article" date="2021" name="Microb. Physiol.">
        <title>Proteogenomic Insights into the Physiology of Marine, Sulfate-Reducing, Filamentous Desulfonema limicola and Desulfonema magnum.</title>
        <authorList>
            <person name="Schnaars V."/>
            <person name="Wohlbrand L."/>
            <person name="Scheve S."/>
            <person name="Hinrichs C."/>
            <person name="Reinhardt R."/>
            <person name="Rabus R."/>
        </authorList>
    </citation>
    <scope>NUCLEOTIDE SEQUENCE</scope>
    <source>
        <strain evidence="5">4be13</strain>
    </source>
</reference>
<accession>A0A975GK60</accession>
<keyword evidence="2" id="KW-0547">Nucleotide-binding</keyword>
<keyword evidence="6" id="KW-1185">Reference proteome</keyword>
<keyword evidence="3" id="KW-0067">ATP-binding</keyword>
<dbReference type="GO" id="GO:0006430">
    <property type="term" value="P:lysyl-tRNA aminoacylation"/>
    <property type="evidence" value="ECO:0007669"/>
    <property type="project" value="InterPro"/>
</dbReference>
<feature type="domain" description="Aminoacyl-transfer RNA synthetases class-II family profile" evidence="4">
    <location>
        <begin position="15"/>
        <end position="303"/>
    </location>
</feature>
<dbReference type="Pfam" id="PF00152">
    <property type="entry name" value="tRNA-synt_2"/>
    <property type="match status" value="1"/>
</dbReference>
<keyword evidence="5" id="KW-0251">Elongation factor</keyword>
<dbReference type="PANTHER" id="PTHR42918">
    <property type="entry name" value="LYSYL-TRNA SYNTHETASE"/>
    <property type="match status" value="1"/>
</dbReference>
<keyword evidence="1 5" id="KW-0436">Ligase</keyword>
<dbReference type="GO" id="GO:0005524">
    <property type="term" value="F:ATP binding"/>
    <property type="evidence" value="ECO:0007669"/>
    <property type="project" value="UniProtKB-KW"/>
</dbReference>
<dbReference type="Gene3D" id="3.30.930.10">
    <property type="entry name" value="Bira Bifunctional Protein, Domain 2"/>
    <property type="match status" value="1"/>
</dbReference>
<evidence type="ECO:0000256" key="3">
    <source>
        <dbReference type="ARBA" id="ARBA00022840"/>
    </source>
</evidence>
<name>A0A975GK60_9BACT</name>
<evidence type="ECO:0000256" key="1">
    <source>
        <dbReference type="ARBA" id="ARBA00022598"/>
    </source>
</evidence>
<dbReference type="InterPro" id="IPR004525">
    <property type="entry name" value="EpmA"/>
</dbReference>
<proteinExistence type="predicted"/>
<dbReference type="KEGG" id="dmm:dnm_003650"/>
<evidence type="ECO:0000313" key="5">
    <source>
        <dbReference type="EMBL" id="QTA84371.1"/>
    </source>
</evidence>
<organism evidence="5 6">
    <name type="scientific">Desulfonema magnum</name>
    <dbReference type="NCBI Taxonomy" id="45655"/>
    <lineage>
        <taxon>Bacteria</taxon>
        <taxon>Pseudomonadati</taxon>
        <taxon>Thermodesulfobacteriota</taxon>
        <taxon>Desulfobacteria</taxon>
        <taxon>Desulfobacterales</taxon>
        <taxon>Desulfococcaceae</taxon>
        <taxon>Desulfonema</taxon>
    </lineage>
</organism>
<gene>
    <name evidence="5" type="primary">epmA</name>
    <name evidence="5" type="ORF">dnm_003650</name>
</gene>
<evidence type="ECO:0000256" key="2">
    <source>
        <dbReference type="ARBA" id="ARBA00022741"/>
    </source>
</evidence>
<evidence type="ECO:0000259" key="4">
    <source>
        <dbReference type="PROSITE" id="PS50862"/>
    </source>
</evidence>
<dbReference type="GO" id="GO:0000049">
    <property type="term" value="F:tRNA binding"/>
    <property type="evidence" value="ECO:0007669"/>
    <property type="project" value="TreeGrafter"/>
</dbReference>
<dbReference type="AlphaFoldDB" id="A0A975GK60"/>
<dbReference type="InterPro" id="IPR006195">
    <property type="entry name" value="aa-tRNA-synth_II"/>
</dbReference>
<protein>
    <submittedName>
        <fullName evidence="5">Elongation factor P--(R)-beta-lysine ligase</fullName>
    </submittedName>
</protein>
<dbReference type="PROSITE" id="PS50862">
    <property type="entry name" value="AA_TRNA_LIGASE_II"/>
    <property type="match status" value="1"/>
</dbReference>
<dbReference type="Proteomes" id="UP000663722">
    <property type="component" value="Chromosome"/>
</dbReference>
<evidence type="ECO:0000313" key="6">
    <source>
        <dbReference type="Proteomes" id="UP000663722"/>
    </source>
</evidence>
<keyword evidence="5" id="KW-0648">Protein biosynthesis</keyword>
<sequence length="306" mass="35693">MKDYRQTSVKKNLWLRARIFQAIRRFFIDKDYLEVETPCRIPAPAPEAHIDAVPSDRWFLQTSPELCMKRLLAAGYPRIFQICKCFRQQERGRRHLPEFTMLEWYHEGINYFDMMTQCEDLIWFVAQNSGFGDAIVYQGKRIDLKTPWNRMSVCEAFDNFASISMETAISRDRFDEVIACEIEPHLGQNKPLFLYDYPMSSGALARMKPDNPLFAERFELYICGLELCNAFTELTDPTEQRMRFEKEQTYRHLSGKQVTPMPEKFLNALKFMPEASGNALGIDRLVMLLADSGQIDDVTAFTPEEL</sequence>
<dbReference type="InterPro" id="IPR004364">
    <property type="entry name" value="Aa-tRNA-synt_II"/>
</dbReference>
<dbReference type="InterPro" id="IPR045864">
    <property type="entry name" value="aa-tRNA-synth_II/BPL/LPL"/>
</dbReference>
<dbReference type="EMBL" id="CP061800">
    <property type="protein sequence ID" value="QTA84371.1"/>
    <property type="molecule type" value="Genomic_DNA"/>
</dbReference>
<dbReference type="PANTHER" id="PTHR42918:SF6">
    <property type="entry name" value="ELONGATION FACTOR P--(R)-BETA-LYSINE LIGASE"/>
    <property type="match status" value="1"/>
</dbReference>